<dbReference type="AlphaFoldDB" id="A0A3D8PSN5"/>
<name>A0A3D8PSN5_9BACI</name>
<feature type="domain" description="Peptidase S55" evidence="4">
    <location>
        <begin position="199"/>
        <end position="438"/>
    </location>
</feature>
<dbReference type="Pfam" id="PF05580">
    <property type="entry name" value="Peptidase_S55"/>
    <property type="match status" value="1"/>
</dbReference>
<proteinExistence type="predicted"/>
<accession>A0A3D8PSN5</accession>
<dbReference type="SMART" id="SM00228">
    <property type="entry name" value="PDZ"/>
    <property type="match status" value="1"/>
</dbReference>
<gene>
    <name evidence="5" type="primary">spoIVB</name>
    <name evidence="5" type="ORF">CWR48_08845</name>
</gene>
<dbReference type="PROSITE" id="PS50106">
    <property type="entry name" value="PDZ"/>
    <property type="match status" value="1"/>
</dbReference>
<dbReference type="Gene3D" id="2.30.42.10">
    <property type="match status" value="1"/>
</dbReference>
<keyword evidence="1" id="KW-0720">Serine protease</keyword>
<dbReference type="SUPFAM" id="SSF50156">
    <property type="entry name" value="PDZ domain-like"/>
    <property type="match status" value="1"/>
</dbReference>
<keyword evidence="1" id="KW-0378">Hydrolase</keyword>
<organism evidence="5 6">
    <name type="scientific">Oceanobacillus arenosus</name>
    <dbReference type="NCBI Taxonomy" id="1229153"/>
    <lineage>
        <taxon>Bacteria</taxon>
        <taxon>Bacillati</taxon>
        <taxon>Bacillota</taxon>
        <taxon>Bacilli</taxon>
        <taxon>Bacillales</taxon>
        <taxon>Bacillaceae</taxon>
        <taxon>Oceanobacillus</taxon>
    </lineage>
</organism>
<keyword evidence="2" id="KW-1133">Transmembrane helix</keyword>
<dbReference type="InterPro" id="IPR009003">
    <property type="entry name" value="Peptidase_S1_PA"/>
</dbReference>
<dbReference type="EMBL" id="PIOC01000014">
    <property type="protein sequence ID" value="RDW19146.1"/>
    <property type="molecule type" value="Genomic_DNA"/>
</dbReference>
<dbReference type="InterPro" id="IPR036034">
    <property type="entry name" value="PDZ_sf"/>
</dbReference>
<dbReference type="PROSITE" id="PS51257">
    <property type="entry name" value="PROKAR_LIPOPROTEIN"/>
    <property type="match status" value="1"/>
</dbReference>
<dbReference type="SUPFAM" id="SSF50494">
    <property type="entry name" value="Trypsin-like serine proteases"/>
    <property type="match status" value="1"/>
</dbReference>
<sequence length="438" mass="47690">MVWVRYRSVKRLSKHLNTIRICIGVILLIACIAIPLSTPVQKYLTIPNELVTFQNEEAVDVPMLGKNVEVASSDESVLAIDSSEFYAKEPGKSELVYEVSGIPIKKVDLSVLDDIRVVPGGQSIGVQLHTLGVLVVGHHLVNGMDGGKSPGEVANINVGDVILKINGKPIKSMNEIKSYVDQAGKVNRDLNVTIKRGKEEIQTTLHPELDKQNNQYKIGLYIRDTAAGIGTMTFYEPKSKKYGALGHVISDMDTKKPIEIYNGTIVRSSVTAIEKGNNGTPGEKQASFSIENNQLGTITKNSPFGIFGELHHAIENEKYKEPMPIALSHEVKEGPAKILTVIENEKVEAFDVEIVSSVAQKFPATKGMVIKVTDPELLERTGGIVQGMSGSPIIQNGKVIGAVTHVFVNDPTSGYGVHIEWMLQDAGINIYQNSKKAS</sequence>
<evidence type="ECO:0000313" key="5">
    <source>
        <dbReference type="EMBL" id="RDW19146.1"/>
    </source>
</evidence>
<dbReference type="NCBIfam" id="TIGR02860">
    <property type="entry name" value="spore_IV_B"/>
    <property type="match status" value="1"/>
</dbReference>
<dbReference type="InterPro" id="IPR014219">
    <property type="entry name" value="SpoIVB"/>
</dbReference>
<dbReference type="InterPro" id="IPR001478">
    <property type="entry name" value="PDZ"/>
</dbReference>
<dbReference type="PROSITE" id="PS51494">
    <property type="entry name" value="SPOIVB"/>
    <property type="match status" value="1"/>
</dbReference>
<evidence type="ECO:0000256" key="2">
    <source>
        <dbReference type="SAM" id="Phobius"/>
    </source>
</evidence>
<dbReference type="Proteomes" id="UP000257143">
    <property type="component" value="Unassembled WGS sequence"/>
</dbReference>
<keyword evidence="2" id="KW-0472">Membrane</keyword>
<evidence type="ECO:0000256" key="1">
    <source>
        <dbReference type="ARBA" id="ARBA00022825"/>
    </source>
</evidence>
<keyword evidence="6" id="KW-1185">Reference proteome</keyword>
<evidence type="ECO:0000259" key="4">
    <source>
        <dbReference type="PROSITE" id="PS51494"/>
    </source>
</evidence>
<dbReference type="InterPro" id="IPR008763">
    <property type="entry name" value="Peptidase_S55"/>
</dbReference>
<protein>
    <submittedName>
        <fullName evidence="5">SpoIVB peptidase</fullName>
    </submittedName>
</protein>
<evidence type="ECO:0000259" key="3">
    <source>
        <dbReference type="PROSITE" id="PS50106"/>
    </source>
</evidence>
<dbReference type="RefSeq" id="WP_115772881.1">
    <property type="nucleotide sequence ID" value="NZ_PIOC01000014.1"/>
</dbReference>
<dbReference type="GO" id="GO:0008236">
    <property type="term" value="F:serine-type peptidase activity"/>
    <property type="evidence" value="ECO:0007669"/>
    <property type="project" value="UniProtKB-KW"/>
</dbReference>
<feature type="transmembrane region" description="Helical" evidence="2">
    <location>
        <begin position="21"/>
        <end position="38"/>
    </location>
</feature>
<keyword evidence="2" id="KW-0812">Transmembrane</keyword>
<keyword evidence="1" id="KW-0645">Protease</keyword>
<dbReference type="Pfam" id="PF13180">
    <property type="entry name" value="PDZ_2"/>
    <property type="match status" value="1"/>
</dbReference>
<feature type="domain" description="PDZ" evidence="3">
    <location>
        <begin position="114"/>
        <end position="174"/>
    </location>
</feature>
<comment type="caution">
    <text evidence="5">The sequence shown here is derived from an EMBL/GenBank/DDBJ whole genome shotgun (WGS) entry which is preliminary data.</text>
</comment>
<evidence type="ECO:0000313" key="6">
    <source>
        <dbReference type="Proteomes" id="UP000257143"/>
    </source>
</evidence>
<reference evidence="6" key="1">
    <citation type="submission" date="2017-11" db="EMBL/GenBank/DDBJ databases">
        <authorList>
            <person name="Zhu W."/>
        </authorList>
    </citation>
    <scope>NUCLEOTIDE SEQUENCE [LARGE SCALE GENOMIC DNA]</scope>
    <source>
        <strain evidence="6">CAU 1183</strain>
    </source>
</reference>
<dbReference type="OrthoDB" id="9765242at2"/>